<dbReference type="InterPro" id="IPR019749">
    <property type="entry name" value="Band_41_domain"/>
</dbReference>
<dbReference type="FunFam" id="3.10.20.90:FF:000039">
    <property type="entry name" value="Tyrosine-protein phosphatase non-receptor type"/>
    <property type="match status" value="1"/>
</dbReference>
<dbReference type="OrthoDB" id="6266673at2759"/>
<reference evidence="5" key="1">
    <citation type="submission" date="2017-01" db="EMBL/GenBank/DDBJ databases">
        <title>Comparative genomics of anhydrobiosis in the tardigrade Hypsibius dujardini.</title>
        <authorList>
            <person name="Yoshida Y."/>
            <person name="Koutsovoulos G."/>
            <person name="Laetsch D."/>
            <person name="Stevens L."/>
            <person name="Kumar S."/>
            <person name="Horikawa D."/>
            <person name="Ishino K."/>
            <person name="Komine S."/>
            <person name="Tomita M."/>
            <person name="Blaxter M."/>
            <person name="Arakawa K."/>
        </authorList>
    </citation>
    <scope>NUCLEOTIDE SEQUENCE [LARGE SCALE GENOMIC DNA]</scope>
    <source>
        <strain evidence="5">Z151</strain>
    </source>
</reference>
<evidence type="ECO:0000256" key="1">
    <source>
        <dbReference type="SAM" id="MobiDB-lite"/>
    </source>
</evidence>
<feature type="region of interest" description="Disordered" evidence="1">
    <location>
        <begin position="385"/>
        <end position="434"/>
    </location>
</feature>
<dbReference type="Pfam" id="PF00373">
    <property type="entry name" value="FERM_M"/>
    <property type="match status" value="1"/>
</dbReference>
<feature type="domain" description="FERM" evidence="3">
    <location>
        <begin position="12"/>
        <end position="293"/>
    </location>
</feature>
<protein>
    <submittedName>
        <fullName evidence="4">FERM domain-containing protein 5</fullName>
    </submittedName>
</protein>
<sequence>MHLFGHDLNKTYRCTVRYLDDTSWETTYSKHEDSQKMFDRICNHINLIEKDYFGLRFIDESKQRKWLDLGKNARKQLKKAGRDENVIVSFRVKFYPPDPMTRLNEELTRYQLFLQLRRDLQHGRLYGSSGEEALLSACILQSEVGDMPPGTTAVPPDYLSLNKHGKKGETKTLDQWSVLRGTSSQECESRFLSHASDFATFGIDPHPVRNEANEQVFLGYNHAGIIAYQGSRKIVHLDWAHIIKMSYEKKTFLMYYVRDSKKQTKGFKCPTPKAAKHLWRNALETKIFFTAPTSKNVATITNEGTSLFSRASRLRFSGRVAREAFDNGQAQKRPDVVFQRVAFGQAKLLGAGDAEVYEGVLATPGLHRRPSIYPVGKERDLSVARSVVSSNAAPSSPDSPPTSPEPTDTQPRTATVAEPPEAVQKPPTPRALPPVYSEAVLPAEKLLHSKTKSRIDEVLNGGRNGSLLMSEAVQVPETPTVETLSMVGHPRTSTLGMIAMAGLVAGTGLLGVYTLFETNWLPSNVADLLAPLRMGLYAPMRNLFTRLFFASAAASDVLSPSVSNDTVPVDFVI</sequence>
<keyword evidence="5" id="KW-1185">Reference proteome</keyword>
<keyword evidence="2" id="KW-0472">Membrane</keyword>
<dbReference type="SMART" id="SM01196">
    <property type="entry name" value="FERM_C"/>
    <property type="match status" value="1"/>
</dbReference>
<proteinExistence type="predicted"/>
<dbReference type="InterPro" id="IPR035963">
    <property type="entry name" value="FERM_2"/>
</dbReference>
<comment type="caution">
    <text evidence="4">The sequence shown here is derived from an EMBL/GenBank/DDBJ whole genome shotgun (WGS) entry which is preliminary data.</text>
</comment>
<dbReference type="InterPro" id="IPR018980">
    <property type="entry name" value="FERM_PH-like_C"/>
</dbReference>
<dbReference type="PROSITE" id="PS50057">
    <property type="entry name" value="FERM_3"/>
    <property type="match status" value="1"/>
</dbReference>
<dbReference type="Pfam" id="PF09380">
    <property type="entry name" value="FERM_C"/>
    <property type="match status" value="1"/>
</dbReference>
<dbReference type="Pfam" id="PF09379">
    <property type="entry name" value="FERM_N"/>
    <property type="match status" value="1"/>
</dbReference>
<dbReference type="PANTHER" id="PTHR23280">
    <property type="entry name" value="4.1 G PROTEIN"/>
    <property type="match status" value="1"/>
</dbReference>
<dbReference type="InterPro" id="IPR000299">
    <property type="entry name" value="FERM_domain"/>
</dbReference>
<dbReference type="Gene3D" id="1.20.80.10">
    <property type="match status" value="1"/>
</dbReference>
<dbReference type="SUPFAM" id="SSF47031">
    <property type="entry name" value="Second domain of FERM"/>
    <property type="match status" value="1"/>
</dbReference>
<dbReference type="GO" id="GO:0005856">
    <property type="term" value="C:cytoskeleton"/>
    <property type="evidence" value="ECO:0007669"/>
    <property type="project" value="TreeGrafter"/>
</dbReference>
<dbReference type="InterPro" id="IPR014847">
    <property type="entry name" value="FA"/>
</dbReference>
<evidence type="ECO:0000259" key="3">
    <source>
        <dbReference type="PROSITE" id="PS50057"/>
    </source>
</evidence>
<dbReference type="SUPFAM" id="SSF50729">
    <property type="entry name" value="PH domain-like"/>
    <property type="match status" value="1"/>
</dbReference>
<evidence type="ECO:0000256" key="2">
    <source>
        <dbReference type="SAM" id="Phobius"/>
    </source>
</evidence>
<dbReference type="Gene3D" id="3.10.20.90">
    <property type="entry name" value="Phosphatidylinositol 3-kinase Catalytic Subunit, Chain A, domain 1"/>
    <property type="match status" value="1"/>
</dbReference>
<dbReference type="SMART" id="SM00295">
    <property type="entry name" value="B41"/>
    <property type="match status" value="1"/>
</dbReference>
<dbReference type="AlphaFoldDB" id="A0A9X6RK17"/>
<dbReference type="SMART" id="SM01195">
    <property type="entry name" value="FA"/>
    <property type="match status" value="1"/>
</dbReference>
<dbReference type="InterPro" id="IPR011993">
    <property type="entry name" value="PH-like_dom_sf"/>
</dbReference>
<accession>A0A9X6RK17</accession>
<dbReference type="InterPro" id="IPR029071">
    <property type="entry name" value="Ubiquitin-like_domsf"/>
</dbReference>
<evidence type="ECO:0000313" key="5">
    <source>
        <dbReference type="Proteomes" id="UP000192578"/>
    </source>
</evidence>
<dbReference type="PRINTS" id="PR00935">
    <property type="entry name" value="BAND41"/>
</dbReference>
<name>A0A9X6RK17_HYPEX</name>
<dbReference type="Gene3D" id="2.30.29.30">
    <property type="entry name" value="Pleckstrin-homology domain (PH domain)/Phosphotyrosine-binding domain (PTB)"/>
    <property type="match status" value="1"/>
</dbReference>
<dbReference type="Proteomes" id="UP000192578">
    <property type="component" value="Unassembled WGS sequence"/>
</dbReference>
<dbReference type="InterPro" id="IPR018979">
    <property type="entry name" value="FERM_N"/>
</dbReference>
<dbReference type="InterPro" id="IPR019748">
    <property type="entry name" value="FERM_central"/>
</dbReference>
<feature type="transmembrane region" description="Helical" evidence="2">
    <location>
        <begin position="495"/>
        <end position="516"/>
    </location>
</feature>
<evidence type="ECO:0000313" key="4">
    <source>
        <dbReference type="EMBL" id="OWA50525.1"/>
    </source>
</evidence>
<dbReference type="SUPFAM" id="SSF54236">
    <property type="entry name" value="Ubiquitin-like"/>
    <property type="match status" value="1"/>
</dbReference>
<feature type="compositionally biased region" description="Low complexity" evidence="1">
    <location>
        <begin position="385"/>
        <end position="396"/>
    </location>
</feature>
<dbReference type="CDD" id="cd14473">
    <property type="entry name" value="FERM_B-lobe"/>
    <property type="match status" value="1"/>
</dbReference>
<keyword evidence="2" id="KW-0812">Transmembrane</keyword>
<keyword evidence="2" id="KW-1133">Transmembrane helix</keyword>
<gene>
    <name evidence="4" type="ORF">BV898_15038</name>
</gene>
<dbReference type="InterPro" id="IPR014352">
    <property type="entry name" value="FERM/acyl-CoA-bd_prot_sf"/>
</dbReference>
<dbReference type="PANTHER" id="PTHR23280:SF32">
    <property type="entry name" value="FI22325P1"/>
    <property type="match status" value="1"/>
</dbReference>
<organism evidence="4 5">
    <name type="scientific">Hypsibius exemplaris</name>
    <name type="common">Freshwater tardigrade</name>
    <dbReference type="NCBI Taxonomy" id="2072580"/>
    <lineage>
        <taxon>Eukaryota</taxon>
        <taxon>Metazoa</taxon>
        <taxon>Ecdysozoa</taxon>
        <taxon>Tardigrada</taxon>
        <taxon>Eutardigrada</taxon>
        <taxon>Parachela</taxon>
        <taxon>Hypsibioidea</taxon>
        <taxon>Hypsibiidae</taxon>
        <taxon>Hypsibius</taxon>
    </lineage>
</organism>
<dbReference type="EMBL" id="MTYJ01000195">
    <property type="protein sequence ID" value="OWA50525.1"/>
    <property type="molecule type" value="Genomic_DNA"/>
</dbReference>
<dbReference type="GO" id="GO:0031032">
    <property type="term" value="P:actomyosin structure organization"/>
    <property type="evidence" value="ECO:0007669"/>
    <property type="project" value="TreeGrafter"/>
</dbReference>